<feature type="domain" description="HTH crp-type" evidence="5">
    <location>
        <begin position="140"/>
        <end position="205"/>
    </location>
</feature>
<keyword evidence="3" id="KW-0804">Transcription</keyword>
<dbReference type="AlphaFoldDB" id="A0A6F8ZDU2"/>
<sequence length="218" mass="24112">MKAVQLELFRSLPPGVLEAAGVTRRYAAGEVAFTQGDPTTGLWVVLEGRLAMERVGPDGVVYTTGVQLPGEMVGMAGLWDQSGYPASARALETPTVLLWMSREQFFALHRRYPEFALAVSRSLAARLRLVLETIADTRGRPVPRQLAVFLSTLYRRSGPDIALTHEDLAHMIGVRRETVSRVLREFAQRGWIAVHYGRIRVLDPTPLEAVGELMSDDG</sequence>
<proteinExistence type="predicted"/>
<dbReference type="PROSITE" id="PS50042">
    <property type="entry name" value="CNMP_BINDING_3"/>
    <property type="match status" value="1"/>
</dbReference>
<dbReference type="PRINTS" id="PR00034">
    <property type="entry name" value="HTHCRP"/>
</dbReference>
<dbReference type="GO" id="GO:0003677">
    <property type="term" value="F:DNA binding"/>
    <property type="evidence" value="ECO:0007669"/>
    <property type="project" value="UniProtKB-KW"/>
</dbReference>
<evidence type="ECO:0000313" key="6">
    <source>
        <dbReference type="EMBL" id="CAB1128176.1"/>
    </source>
</evidence>
<dbReference type="InterPro" id="IPR012318">
    <property type="entry name" value="HTH_CRP"/>
</dbReference>
<dbReference type="SUPFAM" id="SSF46785">
    <property type="entry name" value="Winged helix' DNA-binding domain"/>
    <property type="match status" value="1"/>
</dbReference>
<dbReference type="InterPro" id="IPR050397">
    <property type="entry name" value="Env_Response_Regulators"/>
</dbReference>
<name>A0A6F8ZDU2_9FIRM</name>
<dbReference type="KEGG" id="hfv:R50_0670"/>
<dbReference type="SUPFAM" id="SSF51206">
    <property type="entry name" value="cAMP-binding domain-like"/>
    <property type="match status" value="1"/>
</dbReference>
<evidence type="ECO:0000256" key="2">
    <source>
        <dbReference type="ARBA" id="ARBA00023125"/>
    </source>
</evidence>
<dbReference type="SMART" id="SM00419">
    <property type="entry name" value="HTH_CRP"/>
    <property type="match status" value="1"/>
</dbReference>
<dbReference type="PANTHER" id="PTHR24567:SF74">
    <property type="entry name" value="HTH-TYPE TRANSCRIPTIONAL REGULATOR ARCR"/>
    <property type="match status" value="1"/>
</dbReference>
<dbReference type="CDD" id="cd00038">
    <property type="entry name" value="CAP_ED"/>
    <property type="match status" value="1"/>
</dbReference>
<keyword evidence="2" id="KW-0238">DNA-binding</keyword>
<reference evidence="6 7" key="1">
    <citation type="submission" date="2020-02" db="EMBL/GenBank/DDBJ databases">
        <authorList>
            <person name="Hogendoorn C."/>
        </authorList>
    </citation>
    <scope>NUCLEOTIDE SEQUENCE [LARGE SCALE GENOMIC DNA]</scope>
    <source>
        <strain evidence="6">R501</strain>
    </source>
</reference>
<gene>
    <name evidence="6" type="ORF">R50_0670</name>
</gene>
<evidence type="ECO:0000259" key="5">
    <source>
        <dbReference type="PROSITE" id="PS51063"/>
    </source>
</evidence>
<keyword evidence="1" id="KW-0805">Transcription regulation</keyword>
<feature type="domain" description="Cyclic nucleotide-binding" evidence="4">
    <location>
        <begin position="24"/>
        <end position="105"/>
    </location>
</feature>
<dbReference type="GO" id="GO:0003700">
    <property type="term" value="F:DNA-binding transcription factor activity"/>
    <property type="evidence" value="ECO:0007669"/>
    <property type="project" value="TreeGrafter"/>
</dbReference>
<dbReference type="PROSITE" id="PS51063">
    <property type="entry name" value="HTH_CRP_2"/>
    <property type="match status" value="1"/>
</dbReference>
<evidence type="ECO:0000313" key="7">
    <source>
        <dbReference type="Proteomes" id="UP000503399"/>
    </source>
</evidence>
<dbReference type="InterPro" id="IPR000595">
    <property type="entry name" value="cNMP-bd_dom"/>
</dbReference>
<dbReference type="PANTHER" id="PTHR24567">
    <property type="entry name" value="CRP FAMILY TRANSCRIPTIONAL REGULATORY PROTEIN"/>
    <property type="match status" value="1"/>
</dbReference>
<evidence type="ECO:0000256" key="1">
    <source>
        <dbReference type="ARBA" id="ARBA00023015"/>
    </source>
</evidence>
<dbReference type="Pfam" id="PF13545">
    <property type="entry name" value="HTH_Crp_2"/>
    <property type="match status" value="1"/>
</dbReference>
<dbReference type="Gene3D" id="2.60.120.10">
    <property type="entry name" value="Jelly Rolls"/>
    <property type="match status" value="1"/>
</dbReference>
<accession>A0A6F8ZDU2</accession>
<protein>
    <submittedName>
        <fullName evidence="6">cAMP-binding proteins - catabolite gene activator and regulatory subunit of cAMP-dependent protein kinases</fullName>
    </submittedName>
</protein>
<dbReference type="SMART" id="SM00100">
    <property type="entry name" value="cNMP"/>
    <property type="match status" value="1"/>
</dbReference>
<dbReference type="InterPro" id="IPR018490">
    <property type="entry name" value="cNMP-bd_dom_sf"/>
</dbReference>
<organism evidence="6 7">
    <name type="scientific">Candidatus Hydrogenisulfobacillus filiaventi</name>
    <dbReference type="NCBI Taxonomy" id="2707344"/>
    <lineage>
        <taxon>Bacteria</taxon>
        <taxon>Bacillati</taxon>
        <taxon>Bacillota</taxon>
        <taxon>Clostridia</taxon>
        <taxon>Eubacteriales</taxon>
        <taxon>Clostridiales Family XVII. Incertae Sedis</taxon>
        <taxon>Candidatus Hydrogenisulfobacillus</taxon>
    </lineage>
</organism>
<dbReference type="EMBL" id="LR778114">
    <property type="protein sequence ID" value="CAB1128176.1"/>
    <property type="molecule type" value="Genomic_DNA"/>
</dbReference>
<dbReference type="Pfam" id="PF00027">
    <property type="entry name" value="cNMP_binding"/>
    <property type="match status" value="1"/>
</dbReference>
<evidence type="ECO:0000259" key="4">
    <source>
        <dbReference type="PROSITE" id="PS50042"/>
    </source>
</evidence>
<dbReference type="InterPro" id="IPR014710">
    <property type="entry name" value="RmlC-like_jellyroll"/>
</dbReference>
<keyword evidence="7" id="KW-1185">Reference proteome</keyword>
<dbReference type="Proteomes" id="UP000503399">
    <property type="component" value="Chromosome"/>
</dbReference>
<dbReference type="InterPro" id="IPR036390">
    <property type="entry name" value="WH_DNA-bd_sf"/>
</dbReference>
<evidence type="ECO:0000256" key="3">
    <source>
        <dbReference type="ARBA" id="ARBA00023163"/>
    </source>
</evidence>
<dbReference type="GO" id="GO:0005829">
    <property type="term" value="C:cytosol"/>
    <property type="evidence" value="ECO:0007669"/>
    <property type="project" value="TreeGrafter"/>
</dbReference>